<evidence type="ECO:0000313" key="3">
    <source>
        <dbReference type="EMBL" id="GAA0862286.1"/>
    </source>
</evidence>
<evidence type="ECO:0000313" key="4">
    <source>
        <dbReference type="Proteomes" id="UP001500738"/>
    </source>
</evidence>
<dbReference type="Pfam" id="PF04480">
    <property type="entry name" value="DUF559"/>
    <property type="match status" value="1"/>
</dbReference>
<dbReference type="SUPFAM" id="SSF52980">
    <property type="entry name" value="Restriction endonuclease-like"/>
    <property type="match status" value="1"/>
</dbReference>
<gene>
    <name evidence="3" type="ORF">GCM10009115_08360</name>
</gene>
<protein>
    <submittedName>
        <fullName evidence="3">Endonuclease domain-containing protein</fullName>
    </submittedName>
</protein>
<dbReference type="InterPro" id="IPR011335">
    <property type="entry name" value="Restrct_endonuc-II-like"/>
</dbReference>
<dbReference type="RefSeq" id="WP_215350944.1">
    <property type="nucleotide sequence ID" value="NZ_JAFMTR010000042.1"/>
</dbReference>
<dbReference type="PANTHER" id="PTHR38590:SF1">
    <property type="entry name" value="BLL0828 PROTEIN"/>
    <property type="match status" value="1"/>
</dbReference>
<keyword evidence="3" id="KW-0540">Nuclease</keyword>
<keyword evidence="4" id="KW-1185">Reference proteome</keyword>
<dbReference type="PANTHER" id="PTHR38590">
    <property type="entry name" value="BLL0828 PROTEIN"/>
    <property type="match status" value="1"/>
</dbReference>
<accession>A0ABN1LZD5</accession>
<dbReference type="GO" id="GO:0004519">
    <property type="term" value="F:endonuclease activity"/>
    <property type="evidence" value="ECO:0007669"/>
    <property type="project" value="UniProtKB-KW"/>
</dbReference>
<evidence type="ECO:0000259" key="2">
    <source>
        <dbReference type="Pfam" id="PF04480"/>
    </source>
</evidence>
<proteinExistence type="predicted"/>
<keyword evidence="3" id="KW-0378">Hydrolase</keyword>
<sequence>MVGAPDKTVKLARKLRREMTLPEGLLWRELRGKRTGLKFRRQFPVLDYVADFACIEIRLLIEVDGMAHALAGRPERDARRDRILTERGWQIVRIAASEVLKDAAATAQSIATFAASLRPLHHPADGPPPSPPTRGQAGEDRA</sequence>
<keyword evidence="3" id="KW-0255">Endonuclease</keyword>
<dbReference type="CDD" id="cd01038">
    <property type="entry name" value="Endonuclease_DUF559"/>
    <property type="match status" value="1"/>
</dbReference>
<name>A0ABN1LZD5_9SPHN</name>
<dbReference type="InterPro" id="IPR007569">
    <property type="entry name" value="DUF559"/>
</dbReference>
<dbReference type="EMBL" id="BAAAFE010000003">
    <property type="protein sequence ID" value="GAA0862286.1"/>
    <property type="molecule type" value="Genomic_DNA"/>
</dbReference>
<feature type="domain" description="DUF559" evidence="2">
    <location>
        <begin position="8"/>
        <end position="112"/>
    </location>
</feature>
<organism evidence="3 4">
    <name type="scientific">Sphingopyxis soli</name>
    <dbReference type="NCBI Taxonomy" id="592051"/>
    <lineage>
        <taxon>Bacteria</taxon>
        <taxon>Pseudomonadati</taxon>
        <taxon>Pseudomonadota</taxon>
        <taxon>Alphaproteobacteria</taxon>
        <taxon>Sphingomonadales</taxon>
        <taxon>Sphingomonadaceae</taxon>
        <taxon>Sphingopyxis</taxon>
    </lineage>
</organism>
<reference evidence="3 4" key="1">
    <citation type="journal article" date="2019" name="Int. J. Syst. Evol. Microbiol.">
        <title>The Global Catalogue of Microorganisms (GCM) 10K type strain sequencing project: providing services to taxonomists for standard genome sequencing and annotation.</title>
        <authorList>
            <consortium name="The Broad Institute Genomics Platform"/>
            <consortium name="The Broad Institute Genome Sequencing Center for Infectious Disease"/>
            <person name="Wu L."/>
            <person name="Ma J."/>
        </authorList>
    </citation>
    <scope>NUCLEOTIDE SEQUENCE [LARGE SCALE GENOMIC DNA]</scope>
    <source>
        <strain evidence="3 4">JCM 15910</strain>
    </source>
</reference>
<feature type="region of interest" description="Disordered" evidence="1">
    <location>
        <begin position="117"/>
        <end position="142"/>
    </location>
</feature>
<evidence type="ECO:0000256" key="1">
    <source>
        <dbReference type="SAM" id="MobiDB-lite"/>
    </source>
</evidence>
<comment type="caution">
    <text evidence="3">The sequence shown here is derived from an EMBL/GenBank/DDBJ whole genome shotgun (WGS) entry which is preliminary data.</text>
</comment>
<dbReference type="Gene3D" id="3.40.960.10">
    <property type="entry name" value="VSR Endonuclease"/>
    <property type="match status" value="1"/>
</dbReference>
<dbReference type="InterPro" id="IPR047216">
    <property type="entry name" value="Endonuclease_DUF559_bact"/>
</dbReference>
<dbReference type="Proteomes" id="UP001500738">
    <property type="component" value="Unassembled WGS sequence"/>
</dbReference>